<evidence type="ECO:0000313" key="2">
    <source>
        <dbReference type="EMBL" id="KAG5672866.1"/>
    </source>
</evidence>
<dbReference type="OrthoDB" id="5046242at2759"/>
<dbReference type="Gene3D" id="3.90.660.10">
    <property type="match status" value="1"/>
</dbReference>
<reference evidence="2" key="1">
    <citation type="submission" date="2021-03" db="EMBL/GenBank/DDBJ databases">
        <title>Chromosome level genome of the anhydrobiotic midge Polypedilum vanderplanki.</title>
        <authorList>
            <person name="Yoshida Y."/>
            <person name="Kikawada T."/>
            <person name="Gusev O."/>
        </authorList>
    </citation>
    <scope>NUCLEOTIDE SEQUENCE</scope>
    <source>
        <strain evidence="2">NIAS01</strain>
        <tissue evidence="2">Whole body or cell culture</tissue>
    </source>
</reference>
<organism evidence="2 3">
    <name type="scientific">Polypedilum vanderplanki</name>
    <name type="common">Sleeping chironomid midge</name>
    <dbReference type="NCBI Taxonomy" id="319348"/>
    <lineage>
        <taxon>Eukaryota</taxon>
        <taxon>Metazoa</taxon>
        <taxon>Ecdysozoa</taxon>
        <taxon>Arthropoda</taxon>
        <taxon>Hexapoda</taxon>
        <taxon>Insecta</taxon>
        <taxon>Pterygota</taxon>
        <taxon>Neoptera</taxon>
        <taxon>Endopterygota</taxon>
        <taxon>Diptera</taxon>
        <taxon>Nematocera</taxon>
        <taxon>Chironomoidea</taxon>
        <taxon>Chironomidae</taxon>
        <taxon>Chironominae</taxon>
        <taxon>Polypedilum</taxon>
        <taxon>Polypedilum</taxon>
    </lineage>
</organism>
<dbReference type="InterPro" id="IPR036188">
    <property type="entry name" value="FAD/NAD-bd_sf"/>
</dbReference>
<dbReference type="Gene3D" id="3.50.50.60">
    <property type="entry name" value="FAD/NAD(P)-binding domain"/>
    <property type="match status" value="1"/>
</dbReference>
<dbReference type="PANTHER" id="PTHR10742">
    <property type="entry name" value="FLAVIN MONOAMINE OXIDASE"/>
    <property type="match status" value="1"/>
</dbReference>
<dbReference type="SUPFAM" id="SSF51905">
    <property type="entry name" value="FAD/NAD(P)-binding domain"/>
    <property type="match status" value="1"/>
</dbReference>
<dbReference type="Pfam" id="PF01593">
    <property type="entry name" value="Amino_oxidase"/>
    <property type="match status" value="1"/>
</dbReference>
<dbReference type="InterPro" id="IPR050281">
    <property type="entry name" value="Flavin_monoamine_oxidase"/>
</dbReference>
<dbReference type="GO" id="GO:0046592">
    <property type="term" value="F:polyamine oxidase activity"/>
    <property type="evidence" value="ECO:0007669"/>
    <property type="project" value="TreeGrafter"/>
</dbReference>
<evidence type="ECO:0000259" key="1">
    <source>
        <dbReference type="Pfam" id="PF01593"/>
    </source>
</evidence>
<keyword evidence="3" id="KW-1185">Reference proteome</keyword>
<dbReference type="InterPro" id="IPR002937">
    <property type="entry name" value="Amino_oxidase"/>
</dbReference>
<proteinExistence type="predicted"/>
<dbReference type="PANTHER" id="PTHR10742:SF398">
    <property type="entry name" value="AMINE OXIDASE DOMAIN-CONTAINING PROTEIN-RELATED"/>
    <property type="match status" value="1"/>
</dbReference>
<sequence length="454" mass="52022">MKVIIIGAGAAGVAAASRLFQSGVTDFKILEAENRIGGRIHTMKFGNAMIDLGAQWCHGHNIVYDLVGKENLEEAIMDFRKMTYSNGSKELIDFRVCSFLFQLLFKIEENIKSKNGNESVENYFTRIYYEELQKLDYKNKALAKEILDNFLKRESCYCASNNMNEISIDNFNKYKDCDGPTWLSYKGVGLKRILDLLTRYEFSLDNKVLFNKRVINIDYSNDGKITVKCADGSEFLCDHVICTVSLGVLKLNHLKLFTPQLPANKVKALNALKFGAIGKVFIEFERQFWSDDWLGLTLLWNEGNIKKIKGKYDWLDAIYCIYNFKYYPNILIAFMGGNKVEIVEKLSTEKIKEGIEFVMKNFLPDEIKSTQIVNVKQTTWKTNENFLGTYSYHAIENVCMKSLQEPLFDKQKKIKVAFAGEAFHEDYFSTVHGAVETGYRAADEIAKQICKSKL</sequence>
<evidence type="ECO:0000313" key="3">
    <source>
        <dbReference type="Proteomes" id="UP001107558"/>
    </source>
</evidence>
<dbReference type="SUPFAM" id="SSF54373">
    <property type="entry name" value="FAD-linked reductases, C-terminal domain"/>
    <property type="match status" value="1"/>
</dbReference>
<dbReference type="Proteomes" id="UP001107558">
    <property type="component" value="Chromosome 3"/>
</dbReference>
<name>A0A9J6BT04_POLVA</name>
<accession>A0A9J6BT04</accession>
<gene>
    <name evidence="2" type="ORF">PVAND_002955</name>
</gene>
<dbReference type="EMBL" id="JADBJN010000003">
    <property type="protein sequence ID" value="KAG5672866.1"/>
    <property type="molecule type" value="Genomic_DNA"/>
</dbReference>
<dbReference type="AlphaFoldDB" id="A0A9J6BT04"/>
<feature type="domain" description="Amine oxidase" evidence="1">
    <location>
        <begin position="11"/>
        <end position="445"/>
    </location>
</feature>
<comment type="caution">
    <text evidence="2">The sequence shown here is derived from an EMBL/GenBank/DDBJ whole genome shotgun (WGS) entry which is preliminary data.</text>
</comment>
<protein>
    <recommendedName>
        <fullName evidence="1">Amine oxidase domain-containing protein</fullName>
    </recommendedName>
</protein>